<dbReference type="Proteomes" id="UP000219252">
    <property type="component" value="Unassembled WGS sequence"/>
</dbReference>
<sequence>MRIFALNVIIGLNPNAVTLTASIVRIDHKIHCLINSLVEEQTDIISTYLGVYKGDLMKKLKRIYNG</sequence>
<protein>
    <submittedName>
        <fullName evidence="1">Uncharacterized protein</fullName>
    </submittedName>
</protein>
<accession>A0A285UP31</accession>
<name>A0A285UP31_9BACL</name>
<proteinExistence type="predicted"/>
<keyword evidence="2" id="KW-1185">Reference proteome</keyword>
<gene>
    <name evidence="1" type="ORF">SAMN05877842_1176</name>
</gene>
<organism evidence="1 2">
    <name type="scientific">Ureibacillus acetophenoni</name>
    <dbReference type="NCBI Taxonomy" id="614649"/>
    <lineage>
        <taxon>Bacteria</taxon>
        <taxon>Bacillati</taxon>
        <taxon>Bacillota</taxon>
        <taxon>Bacilli</taxon>
        <taxon>Bacillales</taxon>
        <taxon>Caryophanaceae</taxon>
        <taxon>Ureibacillus</taxon>
    </lineage>
</organism>
<evidence type="ECO:0000313" key="2">
    <source>
        <dbReference type="Proteomes" id="UP000219252"/>
    </source>
</evidence>
<reference evidence="2" key="1">
    <citation type="submission" date="2017-08" db="EMBL/GenBank/DDBJ databases">
        <authorList>
            <person name="Varghese N."/>
            <person name="Submissions S."/>
        </authorList>
    </citation>
    <scope>NUCLEOTIDE SEQUENCE [LARGE SCALE GENOMIC DNA]</scope>
    <source>
        <strain evidence="2">JC23</strain>
    </source>
</reference>
<evidence type="ECO:0000313" key="1">
    <source>
        <dbReference type="EMBL" id="SOC43665.1"/>
    </source>
</evidence>
<dbReference type="EMBL" id="OBQC01000017">
    <property type="protein sequence ID" value="SOC43665.1"/>
    <property type="molecule type" value="Genomic_DNA"/>
</dbReference>
<dbReference type="AlphaFoldDB" id="A0A285UP31"/>
<dbReference type="RefSeq" id="WP_170949540.1">
    <property type="nucleotide sequence ID" value="NZ_OBQC01000017.1"/>
</dbReference>